<feature type="transmembrane region" description="Helical" evidence="4">
    <location>
        <begin position="58"/>
        <end position="86"/>
    </location>
</feature>
<keyword evidence="4" id="KW-0472">Membrane</keyword>
<dbReference type="CDD" id="cd09121">
    <property type="entry name" value="PLDc_DNaseII_2"/>
    <property type="match status" value="1"/>
</dbReference>
<comment type="similarity">
    <text evidence="1">Belongs to the DNase II family.</text>
</comment>
<feature type="compositionally biased region" description="Basic and acidic residues" evidence="3">
    <location>
        <begin position="170"/>
        <end position="179"/>
    </location>
</feature>
<dbReference type="VEuPathDB" id="CryptoDB:Cvel_21953"/>
<evidence type="ECO:0000256" key="4">
    <source>
        <dbReference type="SAM" id="Phobius"/>
    </source>
</evidence>
<dbReference type="EMBL" id="CDMZ01001224">
    <property type="protein sequence ID" value="CEM29288.1"/>
    <property type="molecule type" value="Genomic_DNA"/>
</dbReference>
<feature type="compositionally biased region" description="Basic and acidic residues" evidence="3">
    <location>
        <begin position="551"/>
        <end position="575"/>
    </location>
</feature>
<feature type="compositionally biased region" description="Pro residues" evidence="3">
    <location>
        <begin position="1"/>
        <end position="11"/>
    </location>
</feature>
<gene>
    <name evidence="5" type="ORF">Cvel_21953</name>
</gene>
<feature type="region of interest" description="Disordered" evidence="3">
    <location>
        <begin position="169"/>
        <end position="193"/>
    </location>
</feature>
<reference evidence="5" key="1">
    <citation type="submission" date="2014-11" db="EMBL/GenBank/DDBJ databases">
        <authorList>
            <person name="Otto D Thomas"/>
            <person name="Naeem Raeece"/>
        </authorList>
    </citation>
    <scope>NUCLEOTIDE SEQUENCE</scope>
</reference>
<protein>
    <submittedName>
        <fullName evidence="5">Uncharacterized protein</fullName>
    </submittedName>
</protein>
<dbReference type="GO" id="GO:0004531">
    <property type="term" value="F:deoxyribonuclease II activity"/>
    <property type="evidence" value="ECO:0007669"/>
    <property type="project" value="InterPro"/>
</dbReference>
<evidence type="ECO:0000256" key="3">
    <source>
        <dbReference type="SAM" id="MobiDB-lite"/>
    </source>
</evidence>
<feature type="region of interest" description="Disordered" evidence="3">
    <location>
        <begin position="473"/>
        <end position="592"/>
    </location>
</feature>
<feature type="region of interest" description="Disordered" evidence="3">
    <location>
        <begin position="1"/>
        <end position="48"/>
    </location>
</feature>
<accession>A0A0G4GHU4</accession>
<feature type="compositionally biased region" description="Low complexity" evidence="3">
    <location>
        <begin position="12"/>
        <end position="46"/>
    </location>
</feature>
<keyword evidence="4" id="KW-1133">Transmembrane helix</keyword>
<name>A0A0G4GHU4_9ALVE</name>
<evidence type="ECO:0000256" key="1">
    <source>
        <dbReference type="ARBA" id="ARBA00007527"/>
    </source>
</evidence>
<dbReference type="PANTHER" id="PTHR10858:SF23">
    <property type="entry name" value="DEOXYRIBONUCLEASE II"/>
    <property type="match status" value="1"/>
</dbReference>
<organism evidence="5">
    <name type="scientific">Chromera velia CCMP2878</name>
    <dbReference type="NCBI Taxonomy" id="1169474"/>
    <lineage>
        <taxon>Eukaryota</taxon>
        <taxon>Sar</taxon>
        <taxon>Alveolata</taxon>
        <taxon>Colpodellida</taxon>
        <taxon>Chromeraceae</taxon>
        <taxon>Chromera</taxon>
    </lineage>
</organism>
<evidence type="ECO:0000313" key="5">
    <source>
        <dbReference type="EMBL" id="CEM29288.1"/>
    </source>
</evidence>
<dbReference type="Pfam" id="PF03265">
    <property type="entry name" value="DNase_II"/>
    <property type="match status" value="1"/>
</dbReference>
<proteinExistence type="inferred from homology"/>
<keyword evidence="2" id="KW-0378">Hydrolase</keyword>
<dbReference type="PANTHER" id="PTHR10858">
    <property type="entry name" value="DEOXYRIBONUCLEASE II"/>
    <property type="match status" value="1"/>
</dbReference>
<keyword evidence="4" id="KW-0812">Transmembrane</keyword>
<dbReference type="AlphaFoldDB" id="A0A0G4GHU4"/>
<evidence type="ECO:0000256" key="2">
    <source>
        <dbReference type="ARBA" id="ARBA00022801"/>
    </source>
</evidence>
<feature type="compositionally biased region" description="Acidic residues" evidence="3">
    <location>
        <begin position="180"/>
        <end position="193"/>
    </location>
</feature>
<dbReference type="InterPro" id="IPR004947">
    <property type="entry name" value="DNase_II"/>
</dbReference>
<sequence length="592" mass="65464">MPSTQAPPRPTSPSRQSQRAPSPPRRTTQRAPAQGGRQQTRQQQQGDNGRLSPLWQKILITLLVVVILVACLLLGYWIVVTVPWFFGKRADLPRMGCIGEDGEPVDWIAMFKHPEGGDYHYFMPGQKELLQSKGNIASSTDGPLASTLKQMYMKNQAKAGVMMGVYSDSPPKDRRRLAEETAEGTVEGEETGEAEEFRMPDLPLPPGFDESFSAGSYGHSKGVVFMTEGGGFWLVHSVPHFPEIDETSKEGDYKGIQEGQQIYGQSFLCVSLPFAPHANTIGTQLQFIHPKFYHKKVSQNLAKKAPELASALGGEFQSRHKTRASGESSSMKQIETWNGKEFTSFAKSAGWGDEREECDKDIYYGLVAPSLASNLYAETWMRGDEFGTCCGDDYEVTDIKEMQMSDVSWSETHDHSKWAVSSPDTSGKDSWVCIGGVNRMHSQAKRGGGTLCFEETNLQKALLSSIVDSDECSEKGTKTKRKTKKSKKGPSKEMEKKKYTLLRGTFVDSEGKTATPAVSDVPRPESALEISSKDRVEEAIPESILVSGGIRGEERERHQVEKGTERREETPKDQEGEGLAGSEEPRLQLLSS</sequence>
<feature type="compositionally biased region" description="Basic residues" evidence="3">
    <location>
        <begin position="478"/>
        <end position="489"/>
    </location>
</feature>